<dbReference type="Proteomes" id="UP001150603">
    <property type="component" value="Unassembled WGS sequence"/>
</dbReference>
<protein>
    <submittedName>
        <fullName evidence="1">Uncharacterized protein</fullName>
    </submittedName>
</protein>
<evidence type="ECO:0000313" key="1">
    <source>
        <dbReference type="EMBL" id="KAJ1926705.1"/>
    </source>
</evidence>
<comment type="caution">
    <text evidence="1">The sequence shown here is derived from an EMBL/GenBank/DDBJ whole genome shotgun (WGS) entry which is preliminary data.</text>
</comment>
<reference evidence="1" key="1">
    <citation type="submission" date="2022-07" db="EMBL/GenBank/DDBJ databases">
        <title>Phylogenomic reconstructions and comparative analyses of Kickxellomycotina fungi.</title>
        <authorList>
            <person name="Reynolds N.K."/>
            <person name="Stajich J.E."/>
            <person name="Barry K."/>
            <person name="Grigoriev I.V."/>
            <person name="Crous P."/>
            <person name="Smith M.E."/>
        </authorList>
    </citation>
    <scope>NUCLEOTIDE SEQUENCE</scope>
    <source>
        <strain evidence="1">NRRL 5244</strain>
    </source>
</reference>
<organism evidence="1 2">
    <name type="scientific">Linderina macrospora</name>
    <dbReference type="NCBI Taxonomy" id="4868"/>
    <lineage>
        <taxon>Eukaryota</taxon>
        <taxon>Fungi</taxon>
        <taxon>Fungi incertae sedis</taxon>
        <taxon>Zoopagomycota</taxon>
        <taxon>Kickxellomycotina</taxon>
        <taxon>Kickxellomycetes</taxon>
        <taxon>Kickxellales</taxon>
        <taxon>Kickxellaceae</taxon>
        <taxon>Linderina</taxon>
    </lineage>
</organism>
<proteinExistence type="predicted"/>
<sequence length="239" mass="26015">MAYGSLQNGLSVRKFANPSFSGALSDLQLKKLARTAAKERPWLDISKGELLAPVLVPRQVGSEGYKATQGFIVDTLSSLGYAISWDNFTATTPTGHVKMASIIATKNPAAQRRLVLSAHYESKVVEGGEFVGATDSAVPVALMLDVARGLGKAIDKYDSNDVTLQLVFFDGEEAYHEWTDTDSLYGSRHLAEFWEHNPDPATAALTKNLGDHRPELDRVDLMVLMDLMGAPDNMFAALQ</sequence>
<name>A0ACC1IXP5_9FUNG</name>
<accession>A0ACC1IXP5</accession>
<keyword evidence="2" id="KW-1185">Reference proteome</keyword>
<dbReference type="EMBL" id="JANBPW010006905">
    <property type="protein sequence ID" value="KAJ1926705.1"/>
    <property type="molecule type" value="Genomic_DNA"/>
</dbReference>
<feature type="non-terminal residue" evidence="1">
    <location>
        <position position="239"/>
    </location>
</feature>
<gene>
    <name evidence="1" type="ORF">FBU59_007292</name>
</gene>
<evidence type="ECO:0000313" key="2">
    <source>
        <dbReference type="Proteomes" id="UP001150603"/>
    </source>
</evidence>